<feature type="non-terminal residue" evidence="2">
    <location>
        <position position="1"/>
    </location>
</feature>
<name>A0A9P7QSP1_9PEZI</name>
<dbReference type="EMBL" id="JAESDN010000013">
    <property type="protein sequence ID" value="KAG7042184.1"/>
    <property type="molecule type" value="Genomic_DNA"/>
</dbReference>
<keyword evidence="3" id="KW-1185">Reference proteome</keyword>
<organism evidence="2 3">
    <name type="scientific">Colletotrichum scovillei</name>
    <dbReference type="NCBI Taxonomy" id="1209932"/>
    <lineage>
        <taxon>Eukaryota</taxon>
        <taxon>Fungi</taxon>
        <taxon>Dikarya</taxon>
        <taxon>Ascomycota</taxon>
        <taxon>Pezizomycotina</taxon>
        <taxon>Sordariomycetes</taxon>
        <taxon>Hypocreomycetidae</taxon>
        <taxon>Glomerellales</taxon>
        <taxon>Glomerellaceae</taxon>
        <taxon>Colletotrichum</taxon>
        <taxon>Colletotrichum acutatum species complex</taxon>
    </lineage>
</organism>
<evidence type="ECO:0000256" key="1">
    <source>
        <dbReference type="SAM" id="MobiDB-lite"/>
    </source>
</evidence>
<reference evidence="2" key="1">
    <citation type="submission" date="2021-05" db="EMBL/GenBank/DDBJ databases">
        <title>Comparative genomics of three Colletotrichum scovillei strains and genetic complementation revealed genes involved fungal growth and virulence on chili pepper.</title>
        <authorList>
            <person name="Hsieh D.-K."/>
            <person name="Chuang S.-C."/>
            <person name="Chen C.-Y."/>
            <person name="Chao Y.-T."/>
            <person name="Lu M.-Y.J."/>
            <person name="Lee M.-H."/>
            <person name="Shih M.-C."/>
        </authorList>
    </citation>
    <scope>NUCLEOTIDE SEQUENCE</scope>
    <source>
        <strain evidence="2">Coll-153</strain>
    </source>
</reference>
<proteinExistence type="predicted"/>
<dbReference type="AlphaFoldDB" id="A0A9P7QSP1"/>
<protein>
    <submittedName>
        <fullName evidence="2">Uncharacterized protein</fullName>
    </submittedName>
</protein>
<feature type="region of interest" description="Disordered" evidence="1">
    <location>
        <begin position="1"/>
        <end position="20"/>
    </location>
</feature>
<dbReference type="Proteomes" id="UP000699042">
    <property type="component" value="Unassembled WGS sequence"/>
</dbReference>
<evidence type="ECO:0000313" key="3">
    <source>
        <dbReference type="Proteomes" id="UP000699042"/>
    </source>
</evidence>
<gene>
    <name evidence="2" type="ORF">JMJ77_010286</name>
</gene>
<accession>A0A9P7QSP1</accession>
<sequence length="34" mass="4133">NTSQSTVGERNRRSKGTGWRNRRLPSWLMWQEKE</sequence>
<comment type="caution">
    <text evidence="2">The sequence shown here is derived from an EMBL/GenBank/DDBJ whole genome shotgun (WGS) entry which is preliminary data.</text>
</comment>
<evidence type="ECO:0000313" key="2">
    <source>
        <dbReference type="EMBL" id="KAG7042184.1"/>
    </source>
</evidence>